<dbReference type="PROSITE" id="PS50043">
    <property type="entry name" value="HTH_LUXR_2"/>
    <property type="match status" value="1"/>
</dbReference>
<evidence type="ECO:0000256" key="3">
    <source>
        <dbReference type="ARBA" id="ARBA00023163"/>
    </source>
</evidence>
<organism evidence="5 6">
    <name type="scientific">Rhodomicrobium vannielii (strain ATCC 17100 / DSM 162 / LMG 4299 / NCIMB 10020 / ATH 3.1.1)</name>
    <dbReference type="NCBI Taxonomy" id="648757"/>
    <lineage>
        <taxon>Bacteria</taxon>
        <taxon>Pseudomonadati</taxon>
        <taxon>Pseudomonadota</taxon>
        <taxon>Alphaproteobacteria</taxon>
        <taxon>Hyphomicrobiales</taxon>
        <taxon>Hyphomicrobiaceae</taxon>
        <taxon>Rhodomicrobium</taxon>
    </lineage>
</organism>
<dbReference type="InterPro" id="IPR016032">
    <property type="entry name" value="Sig_transdc_resp-reg_C-effctor"/>
</dbReference>
<dbReference type="GO" id="GO:0006355">
    <property type="term" value="P:regulation of DNA-templated transcription"/>
    <property type="evidence" value="ECO:0007669"/>
    <property type="project" value="InterPro"/>
</dbReference>
<dbReference type="InterPro" id="IPR000792">
    <property type="entry name" value="Tscrpt_reg_LuxR_C"/>
</dbReference>
<name>E3I3J7_RHOVT</name>
<dbReference type="KEGG" id="rva:Rvan_3465"/>
<feature type="domain" description="HTH luxR-type" evidence="4">
    <location>
        <begin position="151"/>
        <end position="216"/>
    </location>
</feature>
<reference evidence="6" key="1">
    <citation type="journal article" date="2011" name="J. Bacteriol.">
        <title>Genome sequences of eight morphologically diverse alphaproteobacteria.</title>
        <authorList>
            <consortium name="US DOE Joint Genome Institute"/>
            <person name="Brown P.J."/>
            <person name="Kysela D.T."/>
            <person name="Buechlein A."/>
            <person name="Hemmerich C."/>
            <person name="Brun Y.V."/>
        </authorList>
    </citation>
    <scope>NUCLEOTIDE SEQUENCE [LARGE SCALE GENOMIC DNA]</scope>
    <source>
        <strain evidence="6">ATCC 17100 / ATH 3.1.1 / DSM 162 / LMG 4299</strain>
    </source>
</reference>
<dbReference type="CDD" id="cd06170">
    <property type="entry name" value="LuxR_C_like"/>
    <property type="match status" value="1"/>
</dbReference>
<evidence type="ECO:0000259" key="4">
    <source>
        <dbReference type="PROSITE" id="PS50043"/>
    </source>
</evidence>
<dbReference type="InterPro" id="IPR036388">
    <property type="entry name" value="WH-like_DNA-bd_sf"/>
</dbReference>
<dbReference type="Pfam" id="PF00196">
    <property type="entry name" value="GerE"/>
    <property type="match status" value="1"/>
</dbReference>
<dbReference type="OrthoDB" id="9782655at2"/>
<evidence type="ECO:0000313" key="6">
    <source>
        <dbReference type="Proteomes" id="UP000001399"/>
    </source>
</evidence>
<dbReference type="GO" id="GO:0003677">
    <property type="term" value="F:DNA binding"/>
    <property type="evidence" value="ECO:0007669"/>
    <property type="project" value="UniProtKB-KW"/>
</dbReference>
<evidence type="ECO:0000256" key="1">
    <source>
        <dbReference type="ARBA" id="ARBA00023015"/>
    </source>
</evidence>
<proteinExistence type="predicted"/>
<dbReference type="SMART" id="SM00421">
    <property type="entry name" value="HTH_LUXR"/>
    <property type="match status" value="1"/>
</dbReference>
<dbReference type="PROSITE" id="PS00622">
    <property type="entry name" value="HTH_LUXR_1"/>
    <property type="match status" value="1"/>
</dbReference>
<dbReference type="PANTHER" id="PTHR44688">
    <property type="entry name" value="DNA-BINDING TRANSCRIPTIONAL ACTIVATOR DEVR_DOSR"/>
    <property type="match status" value="1"/>
</dbReference>
<evidence type="ECO:0000313" key="5">
    <source>
        <dbReference type="EMBL" id="ADP72645.1"/>
    </source>
</evidence>
<dbReference type="Proteomes" id="UP000001399">
    <property type="component" value="Chromosome"/>
</dbReference>
<accession>E3I3J7</accession>
<dbReference type="PRINTS" id="PR00038">
    <property type="entry name" value="HTHLUXR"/>
</dbReference>
<dbReference type="RefSeq" id="WP_013421003.1">
    <property type="nucleotide sequence ID" value="NC_014664.1"/>
</dbReference>
<gene>
    <name evidence="5" type="ordered locus">Rvan_3465</name>
</gene>
<dbReference type="STRING" id="648757.Rvan_3465"/>
<keyword evidence="6" id="KW-1185">Reference proteome</keyword>
<keyword evidence="3" id="KW-0804">Transcription</keyword>
<dbReference type="HOGENOM" id="CLU_1234238_0_0_5"/>
<dbReference type="EMBL" id="CP002292">
    <property type="protein sequence ID" value="ADP72645.1"/>
    <property type="molecule type" value="Genomic_DNA"/>
</dbReference>
<protein>
    <submittedName>
        <fullName evidence="5">Transcriptional regulator, LuxR family</fullName>
    </submittedName>
</protein>
<dbReference type="SUPFAM" id="SSF46894">
    <property type="entry name" value="C-terminal effector domain of the bipartite response regulators"/>
    <property type="match status" value="1"/>
</dbReference>
<dbReference type="PANTHER" id="PTHR44688:SF16">
    <property type="entry name" value="DNA-BINDING TRANSCRIPTIONAL ACTIVATOR DEVR_DOSR"/>
    <property type="match status" value="1"/>
</dbReference>
<keyword evidence="2" id="KW-0238">DNA-binding</keyword>
<evidence type="ECO:0000256" key="2">
    <source>
        <dbReference type="ARBA" id="ARBA00023125"/>
    </source>
</evidence>
<dbReference type="eggNOG" id="COG4566">
    <property type="taxonomic scope" value="Bacteria"/>
</dbReference>
<dbReference type="Gene3D" id="1.10.10.10">
    <property type="entry name" value="Winged helix-like DNA-binding domain superfamily/Winged helix DNA-binding domain"/>
    <property type="match status" value="1"/>
</dbReference>
<sequence>MSEIDADAATLAMFEQSGFGLALADAGQMITFSTGKLAGYLPVGKAICDSFPPFRGLASKITALQKRTAGKLTLPAVAVVAEYSSAEKSSLLISWDQELRLYTIYCYPSHDDAEKRLAGSLRLRRISDEIIRAGGTAMGPEPARKAGAAQTAALVDQLSTREREVVGLLASGQPNKGVARILGLSTKTIEAHRARALKRLNVRTTADLIRVAIEAGLTDKARGS</sequence>
<keyword evidence="1" id="KW-0805">Transcription regulation</keyword>
<dbReference type="AlphaFoldDB" id="E3I3J7"/>